<dbReference type="SMART" id="SM00382">
    <property type="entry name" value="AAA"/>
    <property type="match status" value="1"/>
</dbReference>
<dbReference type="Gene3D" id="3.30.450.20">
    <property type="entry name" value="PAS domain"/>
    <property type="match status" value="1"/>
</dbReference>
<evidence type="ECO:0000259" key="6">
    <source>
        <dbReference type="PROSITE" id="PS50045"/>
    </source>
</evidence>
<dbReference type="CDD" id="cd00009">
    <property type="entry name" value="AAA"/>
    <property type="match status" value="1"/>
</dbReference>
<reference evidence="8 9" key="1">
    <citation type="submission" date="2017-05" db="EMBL/GenBank/DDBJ databases">
        <title>Functional genome analysis of Paenibacillus pasadenensis strain R16: insights on endophytic life style and antifungal activity.</title>
        <authorList>
            <person name="Passera A."/>
            <person name="Marcolungo L."/>
            <person name="Casati P."/>
            <person name="Brasca M."/>
            <person name="Quaglino F."/>
            <person name="Delledonne M."/>
        </authorList>
    </citation>
    <scope>NUCLEOTIDE SEQUENCE [LARGE SCALE GENOMIC DNA]</scope>
    <source>
        <strain evidence="8 9">R16</strain>
    </source>
</reference>
<dbReference type="PROSITE" id="PS50045">
    <property type="entry name" value="SIGMA54_INTERACT_4"/>
    <property type="match status" value="1"/>
</dbReference>
<feature type="compositionally biased region" description="Gly residues" evidence="5">
    <location>
        <begin position="585"/>
        <end position="595"/>
    </location>
</feature>
<dbReference type="Proteomes" id="UP000234789">
    <property type="component" value="Unassembled WGS sequence"/>
</dbReference>
<protein>
    <submittedName>
        <fullName evidence="8">Two component, sigma54 specific, transcriptional regulator, Fis family</fullName>
    </submittedName>
</protein>
<feature type="domain" description="PAS" evidence="7">
    <location>
        <begin position="110"/>
        <end position="181"/>
    </location>
</feature>
<dbReference type="InterPro" id="IPR009057">
    <property type="entry name" value="Homeodomain-like_sf"/>
</dbReference>
<dbReference type="InterPro" id="IPR000014">
    <property type="entry name" value="PAS"/>
</dbReference>
<keyword evidence="9" id="KW-1185">Reference proteome</keyword>
<dbReference type="NCBIfam" id="TIGR00229">
    <property type="entry name" value="sensory_box"/>
    <property type="match status" value="1"/>
</dbReference>
<keyword evidence="3" id="KW-0805">Transcription regulation</keyword>
<evidence type="ECO:0000313" key="9">
    <source>
        <dbReference type="Proteomes" id="UP000234789"/>
    </source>
</evidence>
<dbReference type="InterPro" id="IPR002197">
    <property type="entry name" value="HTH_Fis"/>
</dbReference>
<dbReference type="InterPro" id="IPR027417">
    <property type="entry name" value="P-loop_NTPase"/>
</dbReference>
<evidence type="ECO:0000313" key="8">
    <source>
        <dbReference type="EMBL" id="PLT48191.1"/>
    </source>
</evidence>
<keyword evidence="1" id="KW-0547">Nucleotide-binding</keyword>
<dbReference type="InterPro" id="IPR003593">
    <property type="entry name" value="AAA+_ATPase"/>
</dbReference>
<organism evidence="8 9">
    <name type="scientific">Paenibacillus pasadenensis</name>
    <dbReference type="NCBI Taxonomy" id="217090"/>
    <lineage>
        <taxon>Bacteria</taxon>
        <taxon>Bacillati</taxon>
        <taxon>Bacillota</taxon>
        <taxon>Bacilli</taxon>
        <taxon>Bacillales</taxon>
        <taxon>Paenibacillaceae</taxon>
        <taxon>Paenibacillus</taxon>
    </lineage>
</organism>
<keyword evidence="4" id="KW-0804">Transcription</keyword>
<dbReference type="GO" id="GO:0006355">
    <property type="term" value="P:regulation of DNA-templated transcription"/>
    <property type="evidence" value="ECO:0007669"/>
    <property type="project" value="InterPro"/>
</dbReference>
<evidence type="ECO:0000256" key="5">
    <source>
        <dbReference type="SAM" id="MobiDB-lite"/>
    </source>
</evidence>
<dbReference type="PROSITE" id="PS50112">
    <property type="entry name" value="PAS"/>
    <property type="match status" value="1"/>
</dbReference>
<dbReference type="InterPro" id="IPR058031">
    <property type="entry name" value="AAA_lid_NorR"/>
</dbReference>
<dbReference type="Pfam" id="PF00158">
    <property type="entry name" value="Sigma54_activat"/>
    <property type="match status" value="1"/>
</dbReference>
<dbReference type="PANTHER" id="PTHR32071">
    <property type="entry name" value="TRANSCRIPTIONAL REGULATORY PROTEIN"/>
    <property type="match status" value="1"/>
</dbReference>
<dbReference type="CDD" id="cd00130">
    <property type="entry name" value="PAS"/>
    <property type="match status" value="1"/>
</dbReference>
<dbReference type="RefSeq" id="WP_101807558.1">
    <property type="nucleotide sequence ID" value="NZ_NFEZ01000001.1"/>
</dbReference>
<gene>
    <name evidence="8" type="ORF">B8V81_0323</name>
</gene>
<name>A0A2N5NCW3_9BACL</name>
<evidence type="ECO:0000256" key="1">
    <source>
        <dbReference type="ARBA" id="ARBA00022741"/>
    </source>
</evidence>
<dbReference type="PROSITE" id="PS00675">
    <property type="entry name" value="SIGMA54_INTERACT_1"/>
    <property type="match status" value="1"/>
</dbReference>
<dbReference type="SUPFAM" id="SSF52540">
    <property type="entry name" value="P-loop containing nucleoside triphosphate hydrolases"/>
    <property type="match status" value="1"/>
</dbReference>
<accession>A0A2N5NCW3</accession>
<dbReference type="EMBL" id="NFEZ01000001">
    <property type="protein sequence ID" value="PLT48191.1"/>
    <property type="molecule type" value="Genomic_DNA"/>
</dbReference>
<evidence type="ECO:0000259" key="7">
    <source>
        <dbReference type="PROSITE" id="PS50112"/>
    </source>
</evidence>
<dbReference type="PROSITE" id="PS00676">
    <property type="entry name" value="SIGMA54_INTERACT_2"/>
    <property type="match status" value="1"/>
</dbReference>
<dbReference type="InterPro" id="IPR002078">
    <property type="entry name" value="Sigma_54_int"/>
</dbReference>
<dbReference type="AlphaFoldDB" id="A0A2N5NCW3"/>
<dbReference type="PANTHER" id="PTHR32071:SF57">
    <property type="entry name" value="C4-DICARBOXYLATE TRANSPORT TRANSCRIPTIONAL REGULATORY PROTEIN DCTD"/>
    <property type="match status" value="1"/>
</dbReference>
<dbReference type="Pfam" id="PF08448">
    <property type="entry name" value="PAS_4"/>
    <property type="match status" value="1"/>
</dbReference>
<dbReference type="GO" id="GO:0043565">
    <property type="term" value="F:sequence-specific DNA binding"/>
    <property type="evidence" value="ECO:0007669"/>
    <property type="project" value="InterPro"/>
</dbReference>
<dbReference type="SUPFAM" id="SSF55785">
    <property type="entry name" value="PYP-like sensor domain (PAS domain)"/>
    <property type="match status" value="1"/>
</dbReference>
<proteinExistence type="predicted"/>
<dbReference type="PRINTS" id="PR01590">
    <property type="entry name" value="HTHFIS"/>
</dbReference>
<evidence type="ECO:0000256" key="4">
    <source>
        <dbReference type="ARBA" id="ARBA00023163"/>
    </source>
</evidence>
<dbReference type="InterPro" id="IPR025662">
    <property type="entry name" value="Sigma_54_int_dom_ATP-bd_1"/>
</dbReference>
<dbReference type="Gene3D" id="1.10.8.60">
    <property type="match status" value="1"/>
</dbReference>
<evidence type="ECO:0000256" key="3">
    <source>
        <dbReference type="ARBA" id="ARBA00023015"/>
    </source>
</evidence>
<dbReference type="GO" id="GO:0005524">
    <property type="term" value="F:ATP binding"/>
    <property type="evidence" value="ECO:0007669"/>
    <property type="project" value="UniProtKB-KW"/>
</dbReference>
<dbReference type="InterPro" id="IPR025943">
    <property type="entry name" value="Sigma_54_int_dom_ATP-bd_2"/>
</dbReference>
<feature type="region of interest" description="Disordered" evidence="5">
    <location>
        <begin position="580"/>
        <end position="611"/>
    </location>
</feature>
<keyword evidence="2" id="KW-0067">ATP-binding</keyword>
<sequence>MKLNLPRLIELPQTSYALAEWPEQPPDRPLFRQETDGSWSWLPEALASLPDRLAAALPASAFPASLRLDELPPLPDGCPWLLLLDEGGQPCGCVSATAALEELRQSFRRLRAGFEATLETVDSAITVINADSEVIAWTGEAERMFGIRREEIMGRPADAFFQKERLQVLRALTTGEVLQGAQHQPRPDMHAVIHARPIELGGERIGAVAAEQDITSQIRLNQQLFRMTAKMQHLERKVERLDPSGADPFSAIRGGSPAVRASVETARKLASAKAPVLLLGESGVGKELYARAMHDAGPGPETPFIAINCGAISPTLFESELFGYERGAFSGADPRGRKGKLDLAAGGTLLLDEVGEMPLELQVKLLRVLQEKTFYAVGGTTLRRADCRILAATNRDLLAMIADGRFREDLYYRLSVVTLDIPPLRERTGDVYELLPAFLSEFALLYGRFIEACPHEVVQRLAAYDWPGNIRELRGAAERLVLLATDGVIRLEHLPPRLLQNAARQSSGTGGKSARSAATPDRLGWAGTSEAAGGAAFGEQVFGGPASGSAASGGPAYGAVPGSAASSELSVDGAALGRPFSAGPAPGGAAHGYGNGSQPFPPARWPDSPEDYERERIRRLLEAERGNKKAVARQLGISRATLYNRMKKLGMPL</sequence>
<dbReference type="SUPFAM" id="SSF46689">
    <property type="entry name" value="Homeodomain-like"/>
    <property type="match status" value="1"/>
</dbReference>
<dbReference type="FunFam" id="3.40.50.300:FF:000006">
    <property type="entry name" value="DNA-binding transcriptional regulator NtrC"/>
    <property type="match status" value="1"/>
</dbReference>
<dbReference type="Pfam" id="PF02954">
    <property type="entry name" value="HTH_8"/>
    <property type="match status" value="1"/>
</dbReference>
<evidence type="ECO:0000256" key="2">
    <source>
        <dbReference type="ARBA" id="ARBA00022840"/>
    </source>
</evidence>
<dbReference type="SMART" id="SM00091">
    <property type="entry name" value="PAS"/>
    <property type="match status" value="1"/>
</dbReference>
<feature type="domain" description="Sigma-54 factor interaction" evidence="6">
    <location>
        <begin position="252"/>
        <end position="482"/>
    </location>
</feature>
<dbReference type="Gene3D" id="1.10.10.60">
    <property type="entry name" value="Homeodomain-like"/>
    <property type="match status" value="1"/>
</dbReference>
<dbReference type="Gene3D" id="3.40.50.300">
    <property type="entry name" value="P-loop containing nucleotide triphosphate hydrolases"/>
    <property type="match status" value="1"/>
</dbReference>
<comment type="caution">
    <text evidence="8">The sequence shown here is derived from an EMBL/GenBank/DDBJ whole genome shotgun (WGS) entry which is preliminary data.</text>
</comment>
<dbReference type="InterPro" id="IPR035965">
    <property type="entry name" value="PAS-like_dom_sf"/>
</dbReference>
<dbReference type="Pfam" id="PF25601">
    <property type="entry name" value="AAA_lid_14"/>
    <property type="match status" value="1"/>
</dbReference>
<dbReference type="InterPro" id="IPR013656">
    <property type="entry name" value="PAS_4"/>
</dbReference>